<comment type="caution">
    <text evidence="3">The sequence shown here is derived from an EMBL/GenBank/DDBJ whole genome shotgun (WGS) entry which is preliminary data.</text>
</comment>
<evidence type="ECO:0000256" key="1">
    <source>
        <dbReference type="SAM" id="MobiDB-lite"/>
    </source>
</evidence>
<evidence type="ECO:0000313" key="4">
    <source>
        <dbReference type="Proteomes" id="UP001189122"/>
    </source>
</evidence>
<evidence type="ECO:0000256" key="2">
    <source>
        <dbReference type="SAM" id="SignalP"/>
    </source>
</evidence>
<accession>A0ABN7E9Y7</accession>
<gene>
    <name evidence="3" type="ORF">SI7747_UN020694</name>
</gene>
<keyword evidence="4" id="KW-1185">Reference proteome</keyword>
<name>A0ABN7E9Y7_SPIIN</name>
<keyword evidence="2" id="KW-0732">Signal</keyword>
<organism evidence="3 4">
    <name type="scientific">Spirodela intermedia</name>
    <name type="common">Intermediate duckweed</name>
    <dbReference type="NCBI Taxonomy" id="51605"/>
    <lineage>
        <taxon>Eukaryota</taxon>
        <taxon>Viridiplantae</taxon>
        <taxon>Streptophyta</taxon>
        <taxon>Embryophyta</taxon>
        <taxon>Tracheophyta</taxon>
        <taxon>Spermatophyta</taxon>
        <taxon>Magnoliopsida</taxon>
        <taxon>Liliopsida</taxon>
        <taxon>Araceae</taxon>
        <taxon>Lemnoideae</taxon>
        <taxon>Spirodela</taxon>
    </lineage>
</organism>
<proteinExistence type="predicted"/>
<dbReference type="EMBL" id="CACRZD030000099">
    <property type="protein sequence ID" value="CAA6674336.1"/>
    <property type="molecule type" value="Genomic_DNA"/>
</dbReference>
<protein>
    <recommendedName>
        <fullName evidence="5">Secreted protein</fullName>
    </recommendedName>
</protein>
<feature type="region of interest" description="Disordered" evidence="1">
    <location>
        <begin position="58"/>
        <end position="124"/>
    </location>
</feature>
<dbReference type="Proteomes" id="UP001189122">
    <property type="component" value="Unassembled WGS sequence"/>
</dbReference>
<evidence type="ECO:0000313" key="3">
    <source>
        <dbReference type="EMBL" id="CAA6674336.1"/>
    </source>
</evidence>
<feature type="chain" id="PRO_5046533103" description="Secreted protein" evidence="2">
    <location>
        <begin position="24"/>
        <end position="124"/>
    </location>
</feature>
<sequence>MILRMLDLLLTEMLVFTFSPVRGRERTVYETDDKFVCPYGRPSVNFRFMHCHGSVRHRPPAEVQQQRDVLGNPQIKAEEPVPGGEAEAHWGLLVGESSDEVAASSSGGTPTAYPESGEHRSTDS</sequence>
<reference evidence="4" key="1">
    <citation type="journal article" date="2020" name="Sci. Rep.">
        <title>Chromosome-scale genome assembly for the duckweed Spirodela intermedia, integrating cytogenetic maps, PacBio and Oxford Nanopore libraries.</title>
        <authorList>
            <person name="Hoang P.T.N."/>
            <person name="Fiebig A."/>
            <person name="Novak P."/>
            <person name="Macas J."/>
            <person name="Cao H.X."/>
            <person name="Stepanenko A."/>
            <person name="Chen G."/>
            <person name="Borisjuk N."/>
            <person name="Scholz U."/>
            <person name="Schubert I."/>
        </authorList>
    </citation>
    <scope>NUCLEOTIDE SEQUENCE [LARGE SCALE GENOMIC DNA]</scope>
</reference>
<feature type="signal peptide" evidence="2">
    <location>
        <begin position="1"/>
        <end position="23"/>
    </location>
</feature>
<evidence type="ECO:0008006" key="5">
    <source>
        <dbReference type="Google" id="ProtNLM"/>
    </source>
</evidence>